<reference evidence="1" key="1">
    <citation type="submission" date="2021-02" db="EMBL/GenBank/DDBJ databases">
        <authorList>
            <person name="Nowell W R."/>
        </authorList>
    </citation>
    <scope>NUCLEOTIDE SEQUENCE</scope>
</reference>
<dbReference type="OrthoDB" id="10257176at2759"/>
<comment type="caution">
    <text evidence="1">The sequence shown here is derived from an EMBL/GenBank/DDBJ whole genome shotgun (WGS) entry which is preliminary data.</text>
</comment>
<evidence type="ECO:0000313" key="1">
    <source>
        <dbReference type="EMBL" id="CAF4615818.1"/>
    </source>
</evidence>
<organism evidence="1 2">
    <name type="scientific">Didymodactylos carnosus</name>
    <dbReference type="NCBI Taxonomy" id="1234261"/>
    <lineage>
        <taxon>Eukaryota</taxon>
        <taxon>Metazoa</taxon>
        <taxon>Spiralia</taxon>
        <taxon>Gnathifera</taxon>
        <taxon>Rotifera</taxon>
        <taxon>Eurotatoria</taxon>
        <taxon>Bdelloidea</taxon>
        <taxon>Philodinida</taxon>
        <taxon>Philodinidae</taxon>
        <taxon>Didymodactylos</taxon>
    </lineage>
</organism>
<evidence type="ECO:0000313" key="2">
    <source>
        <dbReference type="Proteomes" id="UP000681722"/>
    </source>
</evidence>
<feature type="non-terminal residue" evidence="1">
    <location>
        <position position="1"/>
    </location>
</feature>
<sequence>VLKGIADETNNSVFHTYHLHKQHHPLAIQRLAPGDTEKKIIRATRAILSQLTKSERRHNIKNALKANQLYIRLDALKSICFQTLDFKQVEEDVTEMVKLIAFQLGQTMALVKENKELYTKIQVAEYDPRLTQYLMRETGCHLGMLTQVKNEYIAMIEDLFV</sequence>
<accession>A0A8S2ZAP0</accession>
<dbReference type="AlphaFoldDB" id="A0A8S2ZAP0"/>
<dbReference type="EMBL" id="CAJOBC010131895">
    <property type="protein sequence ID" value="CAF4615818.1"/>
    <property type="molecule type" value="Genomic_DNA"/>
</dbReference>
<dbReference type="Proteomes" id="UP000681722">
    <property type="component" value="Unassembled WGS sequence"/>
</dbReference>
<gene>
    <name evidence="1" type="ORF">SRO942_LOCUS49362</name>
</gene>
<name>A0A8S2ZAP0_9BILA</name>
<protein>
    <submittedName>
        <fullName evidence="1">Uncharacterized protein</fullName>
    </submittedName>
</protein>
<proteinExistence type="predicted"/>